<evidence type="ECO:0000256" key="1">
    <source>
        <dbReference type="SAM" id="Coils"/>
    </source>
</evidence>
<organism evidence="3 4">
    <name type="scientific">Paraburkholderia denitrificans</name>
    <dbReference type="NCBI Taxonomy" id="694025"/>
    <lineage>
        <taxon>Bacteria</taxon>
        <taxon>Pseudomonadati</taxon>
        <taxon>Pseudomonadota</taxon>
        <taxon>Betaproteobacteria</taxon>
        <taxon>Burkholderiales</taxon>
        <taxon>Burkholderiaceae</taxon>
        <taxon>Paraburkholderia</taxon>
    </lineage>
</organism>
<sequence>MVTRRHFVTVLCGRISSAANAYSDGKDMSGAHATSKPAKAPPATNAAFDAWKDYARELEQKLADARADLTGMRVLRDAAIHELGKVDPNNHLMIQANRQKILDEGYAKA</sequence>
<dbReference type="Proteomes" id="UP001596103">
    <property type="component" value="Unassembled WGS sequence"/>
</dbReference>
<keyword evidence="4" id="KW-1185">Reference proteome</keyword>
<accession>A0ABW0JCH9</accession>
<dbReference type="EMBL" id="JBHSMP010000021">
    <property type="protein sequence ID" value="MFC5430723.1"/>
    <property type="molecule type" value="Genomic_DNA"/>
</dbReference>
<gene>
    <name evidence="3" type="ORF">ACFPTO_18245</name>
</gene>
<dbReference type="RefSeq" id="WP_377713409.1">
    <property type="nucleotide sequence ID" value="NZ_JBHSMP010000021.1"/>
</dbReference>
<feature type="coiled-coil region" evidence="1">
    <location>
        <begin position="48"/>
        <end position="75"/>
    </location>
</feature>
<name>A0ABW0JCH9_9BURK</name>
<proteinExistence type="predicted"/>
<evidence type="ECO:0000256" key="2">
    <source>
        <dbReference type="SAM" id="MobiDB-lite"/>
    </source>
</evidence>
<feature type="compositionally biased region" description="Low complexity" evidence="2">
    <location>
        <begin position="31"/>
        <end position="43"/>
    </location>
</feature>
<evidence type="ECO:0000313" key="3">
    <source>
        <dbReference type="EMBL" id="MFC5430723.1"/>
    </source>
</evidence>
<comment type="caution">
    <text evidence="3">The sequence shown here is derived from an EMBL/GenBank/DDBJ whole genome shotgun (WGS) entry which is preliminary data.</text>
</comment>
<evidence type="ECO:0000313" key="4">
    <source>
        <dbReference type="Proteomes" id="UP001596103"/>
    </source>
</evidence>
<feature type="region of interest" description="Disordered" evidence="2">
    <location>
        <begin position="23"/>
        <end position="43"/>
    </location>
</feature>
<protein>
    <submittedName>
        <fullName evidence="3">Uncharacterized protein</fullName>
    </submittedName>
</protein>
<keyword evidence="1" id="KW-0175">Coiled coil</keyword>
<reference evidence="4" key="1">
    <citation type="journal article" date="2019" name="Int. J. Syst. Evol. Microbiol.">
        <title>The Global Catalogue of Microorganisms (GCM) 10K type strain sequencing project: providing services to taxonomists for standard genome sequencing and annotation.</title>
        <authorList>
            <consortium name="The Broad Institute Genomics Platform"/>
            <consortium name="The Broad Institute Genome Sequencing Center for Infectious Disease"/>
            <person name="Wu L."/>
            <person name="Ma J."/>
        </authorList>
    </citation>
    <scope>NUCLEOTIDE SEQUENCE [LARGE SCALE GENOMIC DNA]</scope>
    <source>
        <strain evidence="4">CCUG 56042</strain>
    </source>
</reference>